<dbReference type="EMBL" id="VSRR010000013">
    <property type="protein sequence ID" value="MPC07956.1"/>
    <property type="molecule type" value="Genomic_DNA"/>
</dbReference>
<reference evidence="1 2" key="1">
    <citation type="submission" date="2019-05" db="EMBL/GenBank/DDBJ databases">
        <title>Another draft genome of Portunus trituberculatus and its Hox gene families provides insights of decapod evolution.</title>
        <authorList>
            <person name="Jeong J.-H."/>
            <person name="Song I."/>
            <person name="Kim S."/>
            <person name="Choi T."/>
            <person name="Kim D."/>
            <person name="Ryu S."/>
            <person name="Kim W."/>
        </authorList>
    </citation>
    <scope>NUCLEOTIDE SEQUENCE [LARGE SCALE GENOMIC DNA]</scope>
    <source>
        <tissue evidence="1">Muscle</tissue>
    </source>
</reference>
<proteinExistence type="predicted"/>
<dbReference type="Proteomes" id="UP000324222">
    <property type="component" value="Unassembled WGS sequence"/>
</dbReference>
<keyword evidence="2" id="KW-1185">Reference proteome</keyword>
<protein>
    <submittedName>
        <fullName evidence="1">Uncharacterized protein</fullName>
    </submittedName>
</protein>
<evidence type="ECO:0000313" key="1">
    <source>
        <dbReference type="EMBL" id="MPC07956.1"/>
    </source>
</evidence>
<comment type="caution">
    <text evidence="1">The sequence shown here is derived from an EMBL/GenBank/DDBJ whole genome shotgun (WGS) entry which is preliminary data.</text>
</comment>
<sequence length="39" mass="4376">MEGDKISTLLTVETLLKTSLVISVALQNSRGERVERFKI</sequence>
<dbReference type="AlphaFoldDB" id="A0A5B7CHP2"/>
<evidence type="ECO:0000313" key="2">
    <source>
        <dbReference type="Proteomes" id="UP000324222"/>
    </source>
</evidence>
<gene>
    <name evidence="1" type="ORF">E2C01_000525</name>
</gene>
<name>A0A5B7CHP2_PORTR</name>
<accession>A0A5B7CHP2</accession>
<organism evidence="1 2">
    <name type="scientific">Portunus trituberculatus</name>
    <name type="common">Swimming crab</name>
    <name type="synonym">Neptunus trituberculatus</name>
    <dbReference type="NCBI Taxonomy" id="210409"/>
    <lineage>
        <taxon>Eukaryota</taxon>
        <taxon>Metazoa</taxon>
        <taxon>Ecdysozoa</taxon>
        <taxon>Arthropoda</taxon>
        <taxon>Crustacea</taxon>
        <taxon>Multicrustacea</taxon>
        <taxon>Malacostraca</taxon>
        <taxon>Eumalacostraca</taxon>
        <taxon>Eucarida</taxon>
        <taxon>Decapoda</taxon>
        <taxon>Pleocyemata</taxon>
        <taxon>Brachyura</taxon>
        <taxon>Eubrachyura</taxon>
        <taxon>Portunoidea</taxon>
        <taxon>Portunidae</taxon>
        <taxon>Portuninae</taxon>
        <taxon>Portunus</taxon>
    </lineage>
</organism>